<dbReference type="RefSeq" id="WP_210183990.1">
    <property type="nucleotide sequence ID" value="NZ_FNJC01000001.1"/>
</dbReference>
<keyword evidence="1" id="KW-0732">Signal</keyword>
<comment type="caution">
    <text evidence="2">The sequence shown here is derived from an EMBL/GenBank/DDBJ whole genome shotgun (WGS) entry which is preliminary data.</text>
</comment>
<proteinExistence type="predicted"/>
<gene>
    <name evidence="2" type="ORF">SAMN04488061_0552</name>
</gene>
<organism evidence="2 3">
    <name type="scientific">Filomicrobium insigne</name>
    <dbReference type="NCBI Taxonomy" id="418854"/>
    <lineage>
        <taxon>Bacteria</taxon>
        <taxon>Pseudomonadati</taxon>
        <taxon>Pseudomonadota</taxon>
        <taxon>Alphaproteobacteria</taxon>
        <taxon>Hyphomicrobiales</taxon>
        <taxon>Hyphomicrobiaceae</taxon>
        <taxon>Filomicrobium</taxon>
    </lineage>
</organism>
<keyword evidence="3" id="KW-1185">Reference proteome</keyword>
<sequence length="108" mass="11637">MKMVLSIAGAVALMPSTAHALSDMERFEIASNLARVIAAEEACGLSYDQAAIAAYVDKMVPPDDMKFPGELAMSTSGARFELEQMSKSAKTAHCRQIERVAKSHGFTK</sequence>
<evidence type="ECO:0000313" key="2">
    <source>
        <dbReference type="EMBL" id="SDO20178.1"/>
    </source>
</evidence>
<dbReference type="EMBL" id="FNJC01000001">
    <property type="protein sequence ID" value="SDO20178.1"/>
    <property type="molecule type" value="Genomic_DNA"/>
</dbReference>
<evidence type="ECO:0000313" key="3">
    <source>
        <dbReference type="Proteomes" id="UP000198795"/>
    </source>
</evidence>
<feature type="chain" id="PRO_5047436326" description="Signal recognition particle" evidence="1">
    <location>
        <begin position="21"/>
        <end position="108"/>
    </location>
</feature>
<evidence type="ECO:0008006" key="4">
    <source>
        <dbReference type="Google" id="ProtNLM"/>
    </source>
</evidence>
<protein>
    <recommendedName>
        <fullName evidence="4">Signal recognition particle</fullName>
    </recommendedName>
</protein>
<reference evidence="2 3" key="1">
    <citation type="submission" date="2016-10" db="EMBL/GenBank/DDBJ databases">
        <authorList>
            <person name="Varghese N."/>
            <person name="Submissions S."/>
        </authorList>
    </citation>
    <scope>NUCLEOTIDE SEQUENCE [LARGE SCALE GENOMIC DNA]</scope>
    <source>
        <strain evidence="2 3">CGMCC 1.6497</strain>
    </source>
</reference>
<dbReference type="Proteomes" id="UP000198795">
    <property type="component" value="Unassembled WGS sequence"/>
</dbReference>
<accession>A0A1H0HLU3</accession>
<name>A0A1H0HLU3_9HYPH</name>
<feature type="signal peptide" evidence="1">
    <location>
        <begin position="1"/>
        <end position="20"/>
    </location>
</feature>
<evidence type="ECO:0000256" key="1">
    <source>
        <dbReference type="SAM" id="SignalP"/>
    </source>
</evidence>